<protein>
    <submittedName>
        <fullName evidence="7">Serine protease inhibitor 88Ea</fullName>
    </submittedName>
</protein>
<dbReference type="GO" id="GO:0005615">
    <property type="term" value="C:extracellular space"/>
    <property type="evidence" value="ECO:0007669"/>
    <property type="project" value="InterPro"/>
</dbReference>
<dbReference type="SMART" id="SM00093">
    <property type="entry name" value="SERPIN"/>
    <property type="match status" value="1"/>
</dbReference>
<dbReference type="Pfam" id="PF00079">
    <property type="entry name" value="Serpin"/>
    <property type="match status" value="1"/>
</dbReference>
<keyword evidence="6" id="KW-1185">Reference proteome</keyword>
<feature type="signal peptide" evidence="4">
    <location>
        <begin position="1"/>
        <end position="15"/>
    </location>
</feature>
<dbReference type="InterPro" id="IPR042178">
    <property type="entry name" value="Serpin_sf_1"/>
</dbReference>
<dbReference type="CDD" id="cd19594">
    <property type="entry name" value="serpin_crustaceans_chelicerates_insects"/>
    <property type="match status" value="1"/>
</dbReference>
<dbReference type="AlphaFoldDB" id="A0A8B7PDS2"/>
<dbReference type="PANTHER" id="PTHR11461">
    <property type="entry name" value="SERINE PROTEASE INHIBITOR, SERPIN"/>
    <property type="match status" value="1"/>
</dbReference>
<dbReference type="GeneID" id="108680009"/>
<name>A0A8B7PDS2_HYAAZ</name>
<keyword evidence="4" id="KW-0732">Signal</keyword>
<keyword evidence="1 7" id="KW-0646">Protease inhibitor</keyword>
<accession>A0A8B7PDS2</accession>
<dbReference type="InterPro" id="IPR042185">
    <property type="entry name" value="Serpin_sf_2"/>
</dbReference>
<dbReference type="GO" id="GO:0004867">
    <property type="term" value="F:serine-type endopeptidase inhibitor activity"/>
    <property type="evidence" value="ECO:0007669"/>
    <property type="project" value="UniProtKB-KW"/>
</dbReference>
<evidence type="ECO:0000256" key="3">
    <source>
        <dbReference type="RuleBase" id="RU000411"/>
    </source>
</evidence>
<gene>
    <name evidence="7" type="primary">LOC108680009</name>
</gene>
<dbReference type="SUPFAM" id="SSF56574">
    <property type="entry name" value="Serpins"/>
    <property type="match status" value="1"/>
</dbReference>
<dbReference type="InterPro" id="IPR023796">
    <property type="entry name" value="Serpin_dom"/>
</dbReference>
<evidence type="ECO:0000313" key="7">
    <source>
        <dbReference type="RefSeq" id="XP_018024253.1"/>
    </source>
</evidence>
<feature type="domain" description="Serpin" evidence="5">
    <location>
        <begin position="56"/>
        <end position="418"/>
    </location>
</feature>
<evidence type="ECO:0000256" key="4">
    <source>
        <dbReference type="SAM" id="SignalP"/>
    </source>
</evidence>
<dbReference type="KEGG" id="hazt:108680009"/>
<dbReference type="InterPro" id="IPR036186">
    <property type="entry name" value="Serpin_sf"/>
</dbReference>
<evidence type="ECO:0000313" key="6">
    <source>
        <dbReference type="Proteomes" id="UP000694843"/>
    </source>
</evidence>
<dbReference type="Gene3D" id="2.30.39.10">
    <property type="entry name" value="Alpha-1-antitrypsin, domain 1"/>
    <property type="match status" value="1"/>
</dbReference>
<dbReference type="OrthoDB" id="671595at2759"/>
<sequence>MKLLIGFALVAMASAANVSVATNKATKLQQQSCFYDNASMSDTVSTDLSGIADFSLSLFKVLFPYNEAENFFFSPYSIWSALALAYFGSQGSTEKQLRQALGVKDKVDTLRKWRELEFLYKMRSLNKSDYTLNLANRAYFDKAVKLNPCLEKVLSSELVVADLSDASMASQINKWVSDTTKGHIKDLVTSGDLSNSNMVLANAAFFKGTWLYQFKKDKTLKRLFYTNDTDIAFVDMMVQKGNFRHTKSEELGAHVLELPYTGESISMIILLPPFISGDKGFDAMVGRLNSTTLGNAIADLWRNEVEVSLPKFSLEQSVGDELMDALTKMGVTDLFDRSLANLTDFSADEPLSVGKSIHKAFVEVSEEGTEAAAATALISFRSARPAGPSKFECNHPFLFIIHDNVTKNILFMGAYKSPKKAGKSKKV</sequence>
<evidence type="ECO:0000256" key="2">
    <source>
        <dbReference type="ARBA" id="ARBA00022900"/>
    </source>
</evidence>
<evidence type="ECO:0000256" key="1">
    <source>
        <dbReference type="ARBA" id="ARBA00022690"/>
    </source>
</evidence>
<dbReference type="Proteomes" id="UP000694843">
    <property type="component" value="Unplaced"/>
</dbReference>
<dbReference type="RefSeq" id="XP_018024253.1">
    <property type="nucleotide sequence ID" value="XM_018168764.1"/>
</dbReference>
<evidence type="ECO:0000259" key="5">
    <source>
        <dbReference type="SMART" id="SM00093"/>
    </source>
</evidence>
<dbReference type="OMA" id="MTKGHIR"/>
<dbReference type="PROSITE" id="PS00284">
    <property type="entry name" value="SERPIN"/>
    <property type="match status" value="1"/>
</dbReference>
<keyword evidence="2 7" id="KW-0722">Serine protease inhibitor</keyword>
<dbReference type="PANTHER" id="PTHR11461:SF278">
    <property type="entry name" value="SERINE PROTEASE INHIBITOR 88EA"/>
    <property type="match status" value="1"/>
</dbReference>
<comment type="similarity">
    <text evidence="3">Belongs to the serpin family.</text>
</comment>
<dbReference type="Gene3D" id="3.30.497.10">
    <property type="entry name" value="Antithrombin, subunit I, domain 2"/>
    <property type="match status" value="1"/>
</dbReference>
<dbReference type="InterPro" id="IPR000215">
    <property type="entry name" value="Serpin_fam"/>
</dbReference>
<dbReference type="InterPro" id="IPR023795">
    <property type="entry name" value="Serpin_CS"/>
</dbReference>
<reference evidence="7" key="1">
    <citation type="submission" date="2025-08" db="UniProtKB">
        <authorList>
            <consortium name="RefSeq"/>
        </authorList>
    </citation>
    <scope>IDENTIFICATION</scope>
    <source>
        <tissue evidence="7">Whole organism</tissue>
    </source>
</reference>
<feature type="chain" id="PRO_5034836830" evidence="4">
    <location>
        <begin position="16"/>
        <end position="427"/>
    </location>
</feature>
<proteinExistence type="inferred from homology"/>
<organism evidence="6 7">
    <name type="scientific">Hyalella azteca</name>
    <name type="common">Amphipod</name>
    <dbReference type="NCBI Taxonomy" id="294128"/>
    <lineage>
        <taxon>Eukaryota</taxon>
        <taxon>Metazoa</taxon>
        <taxon>Ecdysozoa</taxon>
        <taxon>Arthropoda</taxon>
        <taxon>Crustacea</taxon>
        <taxon>Multicrustacea</taxon>
        <taxon>Malacostraca</taxon>
        <taxon>Eumalacostraca</taxon>
        <taxon>Peracarida</taxon>
        <taxon>Amphipoda</taxon>
        <taxon>Senticaudata</taxon>
        <taxon>Talitrida</taxon>
        <taxon>Talitroidea</taxon>
        <taxon>Hyalellidae</taxon>
        <taxon>Hyalella</taxon>
    </lineage>
</organism>